<organism evidence="1 2">
    <name type="scientific">Bimuria novae-zelandiae CBS 107.79</name>
    <dbReference type="NCBI Taxonomy" id="1447943"/>
    <lineage>
        <taxon>Eukaryota</taxon>
        <taxon>Fungi</taxon>
        <taxon>Dikarya</taxon>
        <taxon>Ascomycota</taxon>
        <taxon>Pezizomycotina</taxon>
        <taxon>Dothideomycetes</taxon>
        <taxon>Pleosporomycetidae</taxon>
        <taxon>Pleosporales</taxon>
        <taxon>Massarineae</taxon>
        <taxon>Didymosphaeriaceae</taxon>
        <taxon>Bimuria</taxon>
    </lineage>
</organism>
<dbReference type="AlphaFoldDB" id="A0A6A5VU15"/>
<evidence type="ECO:0000313" key="2">
    <source>
        <dbReference type="Proteomes" id="UP000800036"/>
    </source>
</evidence>
<name>A0A6A5VU15_9PLEO</name>
<evidence type="ECO:0000313" key="1">
    <source>
        <dbReference type="EMBL" id="KAF1980395.1"/>
    </source>
</evidence>
<keyword evidence="2" id="KW-1185">Reference proteome</keyword>
<accession>A0A6A5VU15</accession>
<proteinExistence type="predicted"/>
<gene>
    <name evidence="1" type="ORF">BU23DRAFT_7853</name>
</gene>
<reference evidence="1" key="1">
    <citation type="journal article" date="2020" name="Stud. Mycol.">
        <title>101 Dothideomycetes genomes: a test case for predicting lifestyles and emergence of pathogens.</title>
        <authorList>
            <person name="Haridas S."/>
            <person name="Albert R."/>
            <person name="Binder M."/>
            <person name="Bloem J."/>
            <person name="Labutti K."/>
            <person name="Salamov A."/>
            <person name="Andreopoulos B."/>
            <person name="Baker S."/>
            <person name="Barry K."/>
            <person name="Bills G."/>
            <person name="Bluhm B."/>
            <person name="Cannon C."/>
            <person name="Castanera R."/>
            <person name="Culley D."/>
            <person name="Daum C."/>
            <person name="Ezra D."/>
            <person name="Gonzalez J."/>
            <person name="Henrissat B."/>
            <person name="Kuo A."/>
            <person name="Liang C."/>
            <person name="Lipzen A."/>
            <person name="Lutzoni F."/>
            <person name="Magnuson J."/>
            <person name="Mondo S."/>
            <person name="Nolan M."/>
            <person name="Ohm R."/>
            <person name="Pangilinan J."/>
            <person name="Park H.-J."/>
            <person name="Ramirez L."/>
            <person name="Alfaro M."/>
            <person name="Sun H."/>
            <person name="Tritt A."/>
            <person name="Yoshinaga Y."/>
            <person name="Zwiers L.-H."/>
            <person name="Turgeon B."/>
            <person name="Goodwin S."/>
            <person name="Spatafora J."/>
            <person name="Crous P."/>
            <person name="Grigoriev I."/>
        </authorList>
    </citation>
    <scope>NUCLEOTIDE SEQUENCE</scope>
    <source>
        <strain evidence="1">CBS 107.79</strain>
    </source>
</reference>
<dbReference type="Proteomes" id="UP000800036">
    <property type="component" value="Unassembled WGS sequence"/>
</dbReference>
<sequence>MKNLLLVLAIRSHLSQLELDPYWWSYRVLKVGSFDASDVRRALAESVHWVHGHVTVLTRVPPRFACVRCHVLMDVLMIRGVELMY</sequence>
<protein>
    <submittedName>
        <fullName evidence="1">Uncharacterized protein</fullName>
    </submittedName>
</protein>
<dbReference type="EMBL" id="ML976656">
    <property type="protein sequence ID" value="KAF1980395.1"/>
    <property type="molecule type" value="Genomic_DNA"/>
</dbReference>